<feature type="transmembrane region" description="Helical" evidence="7">
    <location>
        <begin position="135"/>
        <end position="159"/>
    </location>
</feature>
<feature type="transmembrane region" description="Helical" evidence="7">
    <location>
        <begin position="272"/>
        <end position="296"/>
    </location>
</feature>
<keyword evidence="6" id="KW-0325">Glycoprotein</keyword>
<proteinExistence type="predicted"/>
<evidence type="ECO:0000256" key="3">
    <source>
        <dbReference type="ARBA" id="ARBA00022692"/>
    </source>
</evidence>
<dbReference type="GO" id="GO:0016020">
    <property type="term" value="C:membrane"/>
    <property type="evidence" value="ECO:0007669"/>
    <property type="project" value="UniProtKB-SubCell"/>
</dbReference>
<feature type="transmembrane region" description="Helical" evidence="7">
    <location>
        <begin position="86"/>
        <end position="105"/>
    </location>
</feature>
<dbReference type="InterPro" id="IPR036259">
    <property type="entry name" value="MFS_trans_sf"/>
</dbReference>
<feature type="transmembrane region" description="Helical" evidence="7">
    <location>
        <begin position="112"/>
        <end position="129"/>
    </location>
</feature>
<evidence type="ECO:0000256" key="7">
    <source>
        <dbReference type="SAM" id="Phobius"/>
    </source>
</evidence>
<dbReference type="InterPro" id="IPR020846">
    <property type="entry name" value="MFS_dom"/>
</dbReference>
<reference evidence="9" key="1">
    <citation type="journal article" date="2020" name="BMC Genomics">
        <title>Correction to: Identification and distribution of gene clusters required for synthesis of sphingolipid metabolism inhibitors in diverse species of the filamentous fungus Fusarium.</title>
        <authorList>
            <person name="Kim H.S."/>
            <person name="Lohmar J.M."/>
            <person name="Busman M."/>
            <person name="Brown D.W."/>
            <person name="Naumann T.A."/>
            <person name="Divon H.H."/>
            <person name="Lysoe E."/>
            <person name="Uhlig S."/>
            <person name="Proctor R.H."/>
        </authorList>
    </citation>
    <scope>NUCLEOTIDE SEQUENCE</scope>
    <source>
        <strain evidence="9">NRRL 20472</strain>
    </source>
</reference>
<dbReference type="OrthoDB" id="5086884at2759"/>
<protein>
    <recommendedName>
        <fullName evidence="8">Major facilitator superfamily (MFS) profile domain-containing protein</fullName>
    </recommendedName>
</protein>
<comment type="subcellular location">
    <subcellularLocation>
        <location evidence="1">Membrane</location>
        <topology evidence="1">Multi-pass membrane protein</topology>
    </subcellularLocation>
</comment>
<dbReference type="Pfam" id="PF07690">
    <property type="entry name" value="MFS_1"/>
    <property type="match status" value="1"/>
</dbReference>
<evidence type="ECO:0000256" key="4">
    <source>
        <dbReference type="ARBA" id="ARBA00022989"/>
    </source>
</evidence>
<dbReference type="PANTHER" id="PTHR23506:SF23">
    <property type="entry name" value="GH10249P"/>
    <property type="match status" value="1"/>
</dbReference>
<keyword evidence="2" id="KW-0813">Transport</keyword>
<accession>A0A8H4UCT7</accession>
<dbReference type="AlphaFoldDB" id="A0A8H4UCT7"/>
<evidence type="ECO:0000259" key="8">
    <source>
        <dbReference type="PROSITE" id="PS50850"/>
    </source>
</evidence>
<dbReference type="EMBL" id="JABEXW010000001">
    <property type="protein sequence ID" value="KAF4973810.1"/>
    <property type="molecule type" value="Genomic_DNA"/>
</dbReference>
<feature type="transmembrane region" description="Helical" evidence="7">
    <location>
        <begin position="171"/>
        <end position="194"/>
    </location>
</feature>
<evidence type="ECO:0000313" key="9">
    <source>
        <dbReference type="EMBL" id="KAF4973810.1"/>
    </source>
</evidence>
<feature type="transmembrane region" description="Helical" evidence="7">
    <location>
        <begin position="444"/>
        <end position="464"/>
    </location>
</feature>
<name>A0A8H4UCT7_9HYPO</name>
<comment type="caution">
    <text evidence="9">The sequence shown here is derived from an EMBL/GenBank/DDBJ whole genome shotgun (WGS) entry which is preliminary data.</text>
</comment>
<evidence type="ECO:0000313" key="10">
    <source>
        <dbReference type="Proteomes" id="UP000622797"/>
    </source>
</evidence>
<feature type="domain" description="Major facilitator superfamily (MFS) profile" evidence="8">
    <location>
        <begin position="41"/>
        <end position="467"/>
    </location>
</feature>
<keyword evidence="10" id="KW-1185">Reference proteome</keyword>
<keyword evidence="5 7" id="KW-0472">Membrane</keyword>
<organism evidence="9 10">
    <name type="scientific">Fusarium sarcochroum</name>
    <dbReference type="NCBI Taxonomy" id="1208366"/>
    <lineage>
        <taxon>Eukaryota</taxon>
        <taxon>Fungi</taxon>
        <taxon>Dikarya</taxon>
        <taxon>Ascomycota</taxon>
        <taxon>Pezizomycotina</taxon>
        <taxon>Sordariomycetes</taxon>
        <taxon>Hypocreomycetidae</taxon>
        <taxon>Hypocreales</taxon>
        <taxon>Nectriaceae</taxon>
        <taxon>Fusarium</taxon>
        <taxon>Fusarium lateritium species complex</taxon>
    </lineage>
</organism>
<dbReference type="GO" id="GO:0022857">
    <property type="term" value="F:transmembrane transporter activity"/>
    <property type="evidence" value="ECO:0007669"/>
    <property type="project" value="InterPro"/>
</dbReference>
<feature type="transmembrane region" description="Helical" evidence="7">
    <location>
        <begin position="40"/>
        <end position="66"/>
    </location>
</feature>
<reference evidence="9" key="2">
    <citation type="submission" date="2020-05" db="EMBL/GenBank/DDBJ databases">
        <authorList>
            <person name="Kim H.-S."/>
            <person name="Proctor R.H."/>
            <person name="Brown D.W."/>
        </authorList>
    </citation>
    <scope>NUCLEOTIDE SEQUENCE</scope>
    <source>
        <strain evidence="9">NRRL 20472</strain>
    </source>
</reference>
<dbReference type="Proteomes" id="UP000622797">
    <property type="component" value="Unassembled WGS sequence"/>
</dbReference>
<dbReference type="PROSITE" id="PS50850">
    <property type="entry name" value="MFS"/>
    <property type="match status" value="1"/>
</dbReference>
<feature type="transmembrane region" description="Helical" evidence="7">
    <location>
        <begin position="412"/>
        <end position="432"/>
    </location>
</feature>
<dbReference type="PANTHER" id="PTHR23506">
    <property type="entry name" value="GH10249P"/>
    <property type="match status" value="1"/>
</dbReference>
<feature type="transmembrane region" description="Helical" evidence="7">
    <location>
        <begin position="308"/>
        <end position="328"/>
    </location>
</feature>
<feature type="transmembrane region" description="Helical" evidence="7">
    <location>
        <begin position="366"/>
        <end position="391"/>
    </location>
</feature>
<dbReference type="CDD" id="cd17325">
    <property type="entry name" value="MFS_MdtG_SLC18_like"/>
    <property type="match status" value="1"/>
</dbReference>
<keyword evidence="3 7" id="KW-0812">Transmembrane</keyword>
<evidence type="ECO:0000256" key="6">
    <source>
        <dbReference type="ARBA" id="ARBA00023180"/>
    </source>
</evidence>
<dbReference type="InterPro" id="IPR011701">
    <property type="entry name" value="MFS"/>
</dbReference>
<evidence type="ECO:0000256" key="2">
    <source>
        <dbReference type="ARBA" id="ARBA00022448"/>
    </source>
</evidence>
<evidence type="ECO:0000256" key="5">
    <source>
        <dbReference type="ARBA" id="ARBA00023136"/>
    </source>
</evidence>
<dbReference type="SUPFAM" id="SSF103473">
    <property type="entry name" value="MFS general substrate transporter"/>
    <property type="match status" value="1"/>
</dbReference>
<feature type="transmembrane region" description="Helical" evidence="7">
    <location>
        <begin position="335"/>
        <end position="354"/>
    </location>
</feature>
<dbReference type="InterPro" id="IPR050930">
    <property type="entry name" value="MFS_Vesicular_Transporter"/>
</dbReference>
<keyword evidence="4 7" id="KW-1133">Transmembrane helix</keyword>
<gene>
    <name evidence="9" type="ORF">FSARC_3</name>
</gene>
<feature type="transmembrane region" description="Helical" evidence="7">
    <location>
        <begin position="200"/>
        <end position="220"/>
    </location>
</feature>
<evidence type="ECO:0000256" key="1">
    <source>
        <dbReference type="ARBA" id="ARBA00004141"/>
    </source>
</evidence>
<sequence>MFTFVISVSNSLRHLILGYESCNSTSTPPFFLNARSSKKFIVTTVALGIFVDIFLYASIVVTIPFLVKDQFGLEENRVLDISGWSMFAFSLSTLVSSPIAGYVADKSNSRRAPLLGGLFFLTLSIIFLWTAESFFVFVIGRIIQGASAACLWSIGLALIVDTVEEDSVGGILAYADISLCLGLACAPPIAGYLLKHCGKTGVYGLSLGLAMLDVLMRLFLIEKRIAQKWKPLSEKEAELAPQETNNIESEPEKEIPSFSTYIKTIFRSWRMFSALCATWASAHILISVDISVPIYFEGTFGWNSDKVGLLLAAFYIPSLLCYFSGNLADRYGGKWLVMTGLLGCVPAFLGMTVISTFEKTGKVPLLLWMLMLCAGISLAFANTPVMAEIMYSITSKRDQYPWLKHYSGGYGMAYGAFMTLFSFGSLTASKITPLILDRFGWEGLMYSMVVCCVLGAIPIALWAGEKSPQGVWGMRKAKPIAEVVKGDEA</sequence>
<dbReference type="Gene3D" id="1.20.1250.20">
    <property type="entry name" value="MFS general substrate transporter like domains"/>
    <property type="match status" value="1"/>
</dbReference>